<dbReference type="AlphaFoldDB" id="A0A7W9B243"/>
<dbReference type="RefSeq" id="WP_184094378.1">
    <property type="nucleotide sequence ID" value="NZ_JACIJH010000001.1"/>
</dbReference>
<name>A0A7W9B243_9SPHN</name>
<sequence>MPGGIEMHGEPHRTTTWRSAALGVAACASLILSGCGSAAPEVTLPADRAESAGLCYGATMALTQEKVGKGSVPLDAASHALHFALLAGTDGDLDDPAKVVGKIERIGTHDKGLQDKLFADKNAASYTAPCAKAFPETQVNAFKGLPPDTRDTRTQCYVLSTVLLQIFAQSEIAPDPRAATWVKLNGHLEQLSNSEVYPAEDDDHIGEIAMRALAKAVRLGPPVNVMKACGDRYLKD</sequence>
<gene>
    <name evidence="1" type="ORF">FHR21_000180</name>
</gene>
<accession>A0A7W9B243</accession>
<dbReference type="Proteomes" id="UP000537161">
    <property type="component" value="Unassembled WGS sequence"/>
</dbReference>
<reference evidence="1 2" key="1">
    <citation type="submission" date="2020-08" db="EMBL/GenBank/DDBJ databases">
        <title>Genomic Encyclopedia of Type Strains, Phase IV (KMG-IV): sequencing the most valuable type-strain genomes for metagenomic binning, comparative biology and taxonomic classification.</title>
        <authorList>
            <person name="Goeker M."/>
        </authorList>
    </citation>
    <scope>NUCLEOTIDE SEQUENCE [LARGE SCALE GENOMIC DNA]</scope>
    <source>
        <strain evidence="1 2">DSM 27163</strain>
    </source>
</reference>
<keyword evidence="2" id="KW-1185">Reference proteome</keyword>
<proteinExistence type="predicted"/>
<comment type="caution">
    <text evidence="1">The sequence shown here is derived from an EMBL/GenBank/DDBJ whole genome shotgun (WGS) entry which is preliminary data.</text>
</comment>
<evidence type="ECO:0000313" key="1">
    <source>
        <dbReference type="EMBL" id="MBB5704855.1"/>
    </source>
</evidence>
<organism evidence="1 2">
    <name type="scientific">Sphingopyxis panaciterrulae</name>
    <dbReference type="NCBI Taxonomy" id="462372"/>
    <lineage>
        <taxon>Bacteria</taxon>
        <taxon>Pseudomonadati</taxon>
        <taxon>Pseudomonadota</taxon>
        <taxon>Alphaproteobacteria</taxon>
        <taxon>Sphingomonadales</taxon>
        <taxon>Sphingomonadaceae</taxon>
        <taxon>Sphingopyxis</taxon>
    </lineage>
</organism>
<evidence type="ECO:0000313" key="2">
    <source>
        <dbReference type="Proteomes" id="UP000537161"/>
    </source>
</evidence>
<dbReference type="EMBL" id="JACIJH010000001">
    <property type="protein sequence ID" value="MBB5704855.1"/>
    <property type="molecule type" value="Genomic_DNA"/>
</dbReference>
<protein>
    <submittedName>
        <fullName evidence="1">Uncharacterized protein</fullName>
    </submittedName>
</protein>